<dbReference type="Pfam" id="PF00288">
    <property type="entry name" value="GHMP_kinases_N"/>
    <property type="match status" value="1"/>
</dbReference>
<name>A0A2G1DK67_9BACT</name>
<evidence type="ECO:0000256" key="5">
    <source>
        <dbReference type="ARBA" id="ARBA00022605"/>
    </source>
</evidence>
<dbReference type="AlphaFoldDB" id="A0A2G1DK67"/>
<dbReference type="PANTHER" id="PTHR20861">
    <property type="entry name" value="HOMOSERINE/4-DIPHOSPHOCYTIDYL-2-C-METHYL-D-ERYTHRITOL KINASE"/>
    <property type="match status" value="1"/>
</dbReference>
<dbReference type="Gene3D" id="3.30.230.10">
    <property type="match status" value="1"/>
</dbReference>
<dbReference type="Proteomes" id="UP000221222">
    <property type="component" value="Unassembled WGS sequence"/>
</dbReference>
<organism evidence="16 17">
    <name type="scientific">Malaciobacter molluscorum LMG 25693</name>
    <dbReference type="NCBI Taxonomy" id="870501"/>
    <lineage>
        <taxon>Bacteria</taxon>
        <taxon>Pseudomonadati</taxon>
        <taxon>Campylobacterota</taxon>
        <taxon>Epsilonproteobacteria</taxon>
        <taxon>Campylobacterales</taxon>
        <taxon>Arcobacteraceae</taxon>
        <taxon>Malaciobacter</taxon>
    </lineage>
</organism>
<dbReference type="InterPro" id="IPR020568">
    <property type="entry name" value="Ribosomal_Su5_D2-typ_SF"/>
</dbReference>
<dbReference type="EC" id="2.7.1.39" evidence="3 12"/>
<evidence type="ECO:0000259" key="13">
    <source>
        <dbReference type="Pfam" id="PF00288"/>
    </source>
</evidence>
<evidence type="ECO:0000256" key="7">
    <source>
        <dbReference type="ARBA" id="ARBA00022697"/>
    </source>
</evidence>
<dbReference type="GO" id="GO:0005524">
    <property type="term" value="F:ATP binding"/>
    <property type="evidence" value="ECO:0007669"/>
    <property type="project" value="UniProtKB-UniRule"/>
</dbReference>
<evidence type="ECO:0000313" key="15">
    <source>
        <dbReference type="EMBL" id="AXX91332.1"/>
    </source>
</evidence>
<evidence type="ECO:0000256" key="8">
    <source>
        <dbReference type="ARBA" id="ARBA00022741"/>
    </source>
</evidence>
<dbReference type="HAMAP" id="MF_00384">
    <property type="entry name" value="Homoser_kinase"/>
    <property type="match status" value="1"/>
</dbReference>
<comment type="subcellular location">
    <subcellularLocation>
        <location evidence="12">Cytoplasm</location>
    </subcellularLocation>
</comment>
<comment type="catalytic activity">
    <reaction evidence="11 12">
        <text>L-homoserine + ATP = O-phospho-L-homoserine + ADP + H(+)</text>
        <dbReference type="Rhea" id="RHEA:13985"/>
        <dbReference type="ChEBI" id="CHEBI:15378"/>
        <dbReference type="ChEBI" id="CHEBI:30616"/>
        <dbReference type="ChEBI" id="CHEBI:57476"/>
        <dbReference type="ChEBI" id="CHEBI:57590"/>
        <dbReference type="ChEBI" id="CHEBI:456216"/>
        <dbReference type="EC" id="2.7.1.39"/>
    </reaction>
</comment>
<dbReference type="InterPro" id="IPR036554">
    <property type="entry name" value="GHMP_kinase_C_sf"/>
</dbReference>
<dbReference type="SUPFAM" id="SSF54211">
    <property type="entry name" value="Ribosomal protein S5 domain 2-like"/>
    <property type="match status" value="1"/>
</dbReference>
<dbReference type="PROSITE" id="PS00627">
    <property type="entry name" value="GHMP_KINASES_ATP"/>
    <property type="match status" value="1"/>
</dbReference>
<dbReference type="RefSeq" id="WP_099341673.1">
    <property type="nucleotide sequence ID" value="NZ_CP032098.1"/>
</dbReference>
<evidence type="ECO:0000259" key="14">
    <source>
        <dbReference type="Pfam" id="PF08544"/>
    </source>
</evidence>
<dbReference type="NCBIfam" id="TIGR00191">
    <property type="entry name" value="thrB"/>
    <property type="match status" value="1"/>
</dbReference>
<dbReference type="SUPFAM" id="SSF55060">
    <property type="entry name" value="GHMP Kinase, C-terminal domain"/>
    <property type="match status" value="1"/>
</dbReference>
<evidence type="ECO:0000256" key="11">
    <source>
        <dbReference type="ARBA" id="ARBA00049375"/>
    </source>
</evidence>
<evidence type="ECO:0000256" key="4">
    <source>
        <dbReference type="ARBA" id="ARBA00017858"/>
    </source>
</evidence>
<comment type="similarity">
    <text evidence="2 12">Belongs to the GHMP kinase family. Homoserine kinase subfamily.</text>
</comment>
<keyword evidence="12" id="KW-0963">Cytoplasm</keyword>
<evidence type="ECO:0000256" key="2">
    <source>
        <dbReference type="ARBA" id="ARBA00007370"/>
    </source>
</evidence>
<evidence type="ECO:0000313" key="18">
    <source>
        <dbReference type="Proteomes" id="UP000262712"/>
    </source>
</evidence>
<accession>A0A2G1DK67</accession>
<keyword evidence="5 12" id="KW-0028">Amino-acid biosynthesis</keyword>
<dbReference type="InterPro" id="IPR000870">
    <property type="entry name" value="Homoserine_kinase"/>
</dbReference>
<dbReference type="InterPro" id="IPR014721">
    <property type="entry name" value="Ribsml_uS5_D2-typ_fold_subgr"/>
</dbReference>
<evidence type="ECO:0000256" key="10">
    <source>
        <dbReference type="ARBA" id="ARBA00022840"/>
    </source>
</evidence>
<feature type="domain" description="GHMP kinase C-terminal" evidence="14">
    <location>
        <begin position="203"/>
        <end position="275"/>
    </location>
</feature>
<dbReference type="Proteomes" id="UP000262712">
    <property type="component" value="Chromosome"/>
</dbReference>
<keyword evidence="10 12" id="KW-0067">ATP-binding</keyword>
<dbReference type="GO" id="GO:0004413">
    <property type="term" value="F:homoserine kinase activity"/>
    <property type="evidence" value="ECO:0007669"/>
    <property type="project" value="UniProtKB-UniRule"/>
</dbReference>
<dbReference type="GO" id="GO:0009088">
    <property type="term" value="P:threonine biosynthetic process"/>
    <property type="evidence" value="ECO:0007669"/>
    <property type="project" value="UniProtKB-UniRule"/>
</dbReference>
<dbReference type="InterPro" id="IPR006203">
    <property type="entry name" value="GHMP_knse_ATP-bd_CS"/>
</dbReference>
<dbReference type="GO" id="GO:0005737">
    <property type="term" value="C:cytoplasm"/>
    <property type="evidence" value="ECO:0007669"/>
    <property type="project" value="UniProtKB-SubCell"/>
</dbReference>
<feature type="binding site" evidence="12">
    <location>
        <begin position="84"/>
        <end position="94"/>
    </location>
    <ligand>
        <name>ATP</name>
        <dbReference type="ChEBI" id="CHEBI:30616"/>
    </ligand>
</feature>
<reference evidence="15 18" key="2">
    <citation type="submission" date="2018-08" db="EMBL/GenBank/DDBJ databases">
        <title>Complete genome of the Arcobacter molluscorum type strain LMG 25693.</title>
        <authorList>
            <person name="Miller W.G."/>
            <person name="Yee E."/>
            <person name="Bono J.L."/>
        </authorList>
    </citation>
    <scope>NUCLEOTIDE SEQUENCE [LARGE SCALE GENOMIC DNA]</scope>
    <source>
        <strain evidence="15 18">CECT 7696</strain>
    </source>
</reference>
<dbReference type="InterPro" id="IPR013750">
    <property type="entry name" value="GHMP_kinase_C_dom"/>
</dbReference>
<evidence type="ECO:0000256" key="3">
    <source>
        <dbReference type="ARBA" id="ARBA00012078"/>
    </source>
</evidence>
<proteinExistence type="inferred from homology"/>
<evidence type="ECO:0000256" key="9">
    <source>
        <dbReference type="ARBA" id="ARBA00022777"/>
    </source>
</evidence>
<evidence type="ECO:0000256" key="6">
    <source>
        <dbReference type="ARBA" id="ARBA00022679"/>
    </source>
</evidence>
<dbReference type="InterPro" id="IPR006204">
    <property type="entry name" value="GHMP_kinase_N_dom"/>
</dbReference>
<dbReference type="EMBL" id="NXFY01000003">
    <property type="protein sequence ID" value="PHO18915.1"/>
    <property type="molecule type" value="Genomic_DNA"/>
</dbReference>
<dbReference type="Gene3D" id="3.30.70.890">
    <property type="entry name" value="GHMP kinase, C-terminal domain"/>
    <property type="match status" value="1"/>
</dbReference>
<keyword evidence="9 12" id="KW-0418">Kinase</keyword>
<dbReference type="PRINTS" id="PR00958">
    <property type="entry name" value="HOMSERKINASE"/>
</dbReference>
<evidence type="ECO:0000313" key="16">
    <source>
        <dbReference type="EMBL" id="PHO18915.1"/>
    </source>
</evidence>
<protein>
    <recommendedName>
        <fullName evidence="4 12">Homoserine kinase</fullName>
        <shortName evidence="12">HK</shortName>
        <shortName evidence="12">HSK</shortName>
        <ecNumber evidence="3 12">2.7.1.39</ecNumber>
    </recommendedName>
</protein>
<reference evidence="16 17" key="1">
    <citation type="submission" date="2017-09" db="EMBL/GenBank/DDBJ databases">
        <title>Arcobacter canalis sp. nov., a new species isolated from a water canal contaminated with urban sewage.</title>
        <authorList>
            <person name="Perez-Cataluna A."/>
            <person name="Salas-Masso N."/>
            <person name="Figueras M.J."/>
        </authorList>
    </citation>
    <scope>NUCLEOTIDE SEQUENCE [LARGE SCALE GENOMIC DNA]</scope>
    <source>
        <strain evidence="16 17">F98-3</strain>
    </source>
</reference>
<dbReference type="Pfam" id="PF08544">
    <property type="entry name" value="GHMP_kinases_C"/>
    <property type="match status" value="1"/>
</dbReference>
<evidence type="ECO:0000256" key="12">
    <source>
        <dbReference type="HAMAP-Rule" id="MF_00384"/>
    </source>
</evidence>
<dbReference type="EMBL" id="CP032098">
    <property type="protein sequence ID" value="AXX91332.1"/>
    <property type="molecule type" value="Genomic_DNA"/>
</dbReference>
<dbReference type="PIRSF" id="PIRSF000676">
    <property type="entry name" value="Homoser_kin"/>
    <property type="match status" value="1"/>
</dbReference>
<sequence>MKVSVPATSANMGPGFDTLGIALQIKNQVVIKPSKFHSVSLKGEGSNNPALKDNNMFISIFNDFYHNLSTKRRNFRFEFYNEIPMSRGLGSSSAVIVSAISSAYAIEGVELSKKKLLNLALAYENHPDNITPAVMGGFNVATVQDNEVNFIKKDMPKNLRAIVVIPNRPISTNMSRKTLPYKYSKDDAVFNLSHASLLTAAFMSENWEMLRIASLDKFHQKYRMKQMPELFEVQKTSLKAGSLMSTLSGSGSTFFSIAYAEDSKKIERELRNRFPHFKIFTTDFDNYGVRVEK</sequence>
<feature type="domain" description="GHMP kinase N-terminal" evidence="13">
    <location>
        <begin position="65"/>
        <end position="137"/>
    </location>
</feature>
<comment type="pathway">
    <text evidence="1 12">Amino-acid biosynthesis; L-threonine biosynthesis; L-threonine from L-aspartate: step 4/5.</text>
</comment>
<keyword evidence="8 12" id="KW-0547">Nucleotide-binding</keyword>
<dbReference type="UniPathway" id="UPA00050">
    <property type="reaction ID" value="UER00064"/>
</dbReference>
<evidence type="ECO:0000313" key="17">
    <source>
        <dbReference type="Proteomes" id="UP000221222"/>
    </source>
</evidence>
<gene>
    <name evidence="12 15" type="primary">thrB</name>
    <name evidence="15" type="ORF">AMOL_0316</name>
    <name evidence="16" type="ORF">CPU12_03385</name>
</gene>
<dbReference type="PANTHER" id="PTHR20861:SF1">
    <property type="entry name" value="HOMOSERINE KINASE"/>
    <property type="match status" value="1"/>
</dbReference>
<keyword evidence="7 12" id="KW-0791">Threonine biosynthesis</keyword>
<dbReference type="KEGG" id="amol:AMOL_0316"/>
<evidence type="ECO:0000256" key="1">
    <source>
        <dbReference type="ARBA" id="ARBA00005015"/>
    </source>
</evidence>
<comment type="function">
    <text evidence="12">Catalyzes the ATP-dependent phosphorylation of L-homoserine to L-homoserine phosphate.</text>
</comment>
<keyword evidence="6 12" id="KW-0808">Transferase</keyword>
<keyword evidence="17" id="KW-1185">Reference proteome</keyword>